<evidence type="ECO:0000313" key="2">
    <source>
        <dbReference type="RefSeq" id="XP_015949520.1"/>
    </source>
</evidence>
<evidence type="ECO:0000313" key="1">
    <source>
        <dbReference type="Proteomes" id="UP000515211"/>
    </source>
</evidence>
<dbReference type="Gene3D" id="2.40.70.10">
    <property type="entry name" value="Acid Proteases"/>
    <property type="match status" value="1"/>
</dbReference>
<proteinExistence type="predicted"/>
<organism evidence="1 2">
    <name type="scientific">Arachis duranensis</name>
    <name type="common">Wild peanut</name>
    <dbReference type="NCBI Taxonomy" id="130453"/>
    <lineage>
        <taxon>Eukaryota</taxon>
        <taxon>Viridiplantae</taxon>
        <taxon>Streptophyta</taxon>
        <taxon>Embryophyta</taxon>
        <taxon>Tracheophyta</taxon>
        <taxon>Spermatophyta</taxon>
        <taxon>Magnoliopsida</taxon>
        <taxon>eudicotyledons</taxon>
        <taxon>Gunneridae</taxon>
        <taxon>Pentapetalae</taxon>
        <taxon>rosids</taxon>
        <taxon>fabids</taxon>
        <taxon>Fabales</taxon>
        <taxon>Fabaceae</taxon>
        <taxon>Papilionoideae</taxon>
        <taxon>50 kb inversion clade</taxon>
        <taxon>dalbergioids sensu lato</taxon>
        <taxon>Dalbergieae</taxon>
        <taxon>Pterocarpus clade</taxon>
        <taxon>Arachis</taxon>
    </lineage>
</organism>
<reference evidence="2" key="2">
    <citation type="submission" date="2025-08" db="UniProtKB">
        <authorList>
            <consortium name="RefSeq"/>
        </authorList>
    </citation>
    <scope>IDENTIFICATION</scope>
    <source>
        <tissue evidence="2">Whole plant</tissue>
    </source>
</reference>
<dbReference type="InterPro" id="IPR032567">
    <property type="entry name" value="RTL1-rel"/>
</dbReference>
<reference evidence="1" key="1">
    <citation type="journal article" date="2016" name="Nat. Genet.">
        <title>The genome sequences of Arachis duranensis and Arachis ipaensis, the diploid ancestors of cultivated peanut.</title>
        <authorList>
            <person name="Bertioli D.J."/>
            <person name="Cannon S.B."/>
            <person name="Froenicke L."/>
            <person name="Huang G."/>
            <person name="Farmer A.D."/>
            <person name="Cannon E.K."/>
            <person name="Liu X."/>
            <person name="Gao D."/>
            <person name="Clevenger J."/>
            <person name="Dash S."/>
            <person name="Ren L."/>
            <person name="Moretzsohn M.C."/>
            <person name="Shirasawa K."/>
            <person name="Huang W."/>
            <person name="Vidigal B."/>
            <person name="Abernathy B."/>
            <person name="Chu Y."/>
            <person name="Niederhuth C.E."/>
            <person name="Umale P."/>
            <person name="Araujo A.C."/>
            <person name="Kozik A."/>
            <person name="Kim K.D."/>
            <person name="Burow M.D."/>
            <person name="Varshney R.K."/>
            <person name="Wang X."/>
            <person name="Zhang X."/>
            <person name="Barkley N."/>
            <person name="Guimaraes P.M."/>
            <person name="Isobe S."/>
            <person name="Guo B."/>
            <person name="Liao B."/>
            <person name="Stalker H.T."/>
            <person name="Schmitz R.J."/>
            <person name="Scheffler B.E."/>
            <person name="Leal-Bertioli S.C."/>
            <person name="Xun X."/>
            <person name="Jackson S.A."/>
            <person name="Michelmore R."/>
            <person name="Ozias-Akins P."/>
        </authorList>
    </citation>
    <scope>NUCLEOTIDE SEQUENCE [LARGE SCALE GENOMIC DNA]</scope>
    <source>
        <strain evidence="1">cv. V14167</strain>
    </source>
</reference>
<accession>A0A6P4CDI9</accession>
<dbReference type="SUPFAM" id="SSF50630">
    <property type="entry name" value="Acid proteases"/>
    <property type="match status" value="1"/>
</dbReference>
<dbReference type="PANTHER" id="PTHR15503:SF45">
    <property type="entry name" value="RNA-DIRECTED DNA POLYMERASE HOMOLOG"/>
    <property type="match status" value="1"/>
</dbReference>
<sequence>MASRGRVFALSSEEAHQSEDRIESKCTSNGTPLTILYDTGASHSFISLSATSRISLYMTKLPYVLLLTTPAGKSVKTQQVCQRACILFSDRSYFVDLVCLPLVGLDIILGMDWLNKNRILLDCFERKIIFPSQFIRDTRDLPRSSKGTSTRQEYALLNSVKADSYQKFCAIPVVQDFSDVFSKDIPSFLPTREVEFSIELMPGTGPISIAPYRMAPLELTELKNQLEELLQKGFITPSVSPWRAPILFVKKKDGSMRLCMDYRQLNKITVKNKYPLPRIDDLMDTRLRKKLPRVKMSLDIRPSTNLT</sequence>
<dbReference type="KEGG" id="adu:107474409"/>
<dbReference type="RefSeq" id="XP_015949520.1">
    <property type="nucleotide sequence ID" value="XM_016094034.1"/>
</dbReference>
<dbReference type="InterPro" id="IPR021109">
    <property type="entry name" value="Peptidase_aspartic_dom_sf"/>
</dbReference>
<gene>
    <name evidence="2" type="primary">LOC107474409</name>
</gene>
<dbReference type="PANTHER" id="PTHR15503">
    <property type="entry name" value="LDOC1 RELATED"/>
    <property type="match status" value="1"/>
</dbReference>
<dbReference type="AlphaFoldDB" id="A0A6P4CDI9"/>
<dbReference type="CDD" id="cd00303">
    <property type="entry name" value="retropepsin_like"/>
    <property type="match status" value="1"/>
</dbReference>
<protein>
    <submittedName>
        <fullName evidence="2">Uncharacterized protein LOC107474409</fullName>
    </submittedName>
</protein>
<dbReference type="Pfam" id="PF08284">
    <property type="entry name" value="RVP_2"/>
    <property type="match status" value="1"/>
</dbReference>
<dbReference type="Gene3D" id="3.10.10.10">
    <property type="entry name" value="HIV Type 1 Reverse Transcriptase, subunit A, domain 1"/>
    <property type="match status" value="1"/>
</dbReference>
<name>A0A6P4CDI9_ARADU</name>
<keyword evidence="1" id="KW-1185">Reference proteome</keyword>
<dbReference type="InterPro" id="IPR043502">
    <property type="entry name" value="DNA/RNA_pol_sf"/>
</dbReference>
<dbReference type="GeneID" id="107474409"/>
<dbReference type="SUPFAM" id="SSF56672">
    <property type="entry name" value="DNA/RNA polymerases"/>
    <property type="match status" value="1"/>
</dbReference>
<dbReference type="Proteomes" id="UP000515211">
    <property type="component" value="Chromosome 2"/>
</dbReference>